<dbReference type="Proteomes" id="UP001500506">
    <property type="component" value="Unassembled WGS sequence"/>
</dbReference>
<feature type="domain" description="PKD" evidence="3">
    <location>
        <begin position="174"/>
        <end position="227"/>
    </location>
</feature>
<dbReference type="InterPro" id="IPR000601">
    <property type="entry name" value="PKD_dom"/>
</dbReference>
<evidence type="ECO:0000259" key="3">
    <source>
        <dbReference type="PROSITE" id="PS50093"/>
    </source>
</evidence>
<accession>A0ABP4WNZ1</accession>
<dbReference type="Pfam" id="PF00801">
    <property type="entry name" value="PKD"/>
    <property type="match status" value="1"/>
</dbReference>
<feature type="chain" id="PRO_5046733892" description="PKD domain-containing protein" evidence="2">
    <location>
        <begin position="23"/>
        <end position="278"/>
    </location>
</feature>
<dbReference type="EMBL" id="BAAANH010000003">
    <property type="protein sequence ID" value="GAA1759194.1"/>
    <property type="molecule type" value="Genomic_DNA"/>
</dbReference>
<feature type="region of interest" description="Disordered" evidence="1">
    <location>
        <begin position="54"/>
        <end position="79"/>
    </location>
</feature>
<reference evidence="5" key="1">
    <citation type="journal article" date="2019" name="Int. J. Syst. Evol. Microbiol.">
        <title>The Global Catalogue of Microorganisms (GCM) 10K type strain sequencing project: providing services to taxonomists for standard genome sequencing and annotation.</title>
        <authorList>
            <consortium name="The Broad Institute Genomics Platform"/>
            <consortium name="The Broad Institute Genome Sequencing Center for Infectious Disease"/>
            <person name="Wu L."/>
            <person name="Ma J."/>
        </authorList>
    </citation>
    <scope>NUCLEOTIDE SEQUENCE [LARGE SCALE GENOMIC DNA]</scope>
    <source>
        <strain evidence="5">JCM 14319</strain>
    </source>
</reference>
<feature type="signal peptide" evidence="2">
    <location>
        <begin position="1"/>
        <end position="22"/>
    </location>
</feature>
<gene>
    <name evidence="4" type="ORF">GCM10009747_17710</name>
</gene>
<feature type="compositionally biased region" description="Pro residues" evidence="1">
    <location>
        <begin position="106"/>
        <end position="116"/>
    </location>
</feature>
<evidence type="ECO:0000256" key="1">
    <source>
        <dbReference type="SAM" id="MobiDB-lite"/>
    </source>
</evidence>
<comment type="caution">
    <text evidence="4">The sequence shown here is derived from an EMBL/GenBank/DDBJ whole genome shotgun (WGS) entry which is preliminary data.</text>
</comment>
<keyword evidence="5" id="KW-1185">Reference proteome</keyword>
<evidence type="ECO:0000256" key="2">
    <source>
        <dbReference type="SAM" id="SignalP"/>
    </source>
</evidence>
<proteinExistence type="predicted"/>
<dbReference type="Gene3D" id="2.60.40.10">
    <property type="entry name" value="Immunoglobulins"/>
    <property type="match status" value="1"/>
</dbReference>
<sequence>MLVGGAAAGLILALTAAPPANACTPSQGFVGCHPNTSGTIQPDRVIIDALVQDDERSEVSDGGGGDGDGTATEPPPRGVVDVWSGPGWEQLCGANFQTGCSRPSSPTAPPPTPAPGAPAVTLRDIASFRPAEPSDVMEPNGWAVVGLPANFVAEARPEVVSGTLLGQPADVRFTPVGYRWVHSDGTTVTSPSPGATWSALGVAEFTPTDTSHVYAASGEYTVTLRVALAAEYRFAGSGWLPIAGTLTIDGASQRVLVGEVDTVLTVGDCTAYPSSPGC</sequence>
<evidence type="ECO:0000313" key="4">
    <source>
        <dbReference type="EMBL" id="GAA1759194.1"/>
    </source>
</evidence>
<organism evidence="4 5">
    <name type="scientific">Agromyces humatus</name>
    <dbReference type="NCBI Taxonomy" id="279573"/>
    <lineage>
        <taxon>Bacteria</taxon>
        <taxon>Bacillati</taxon>
        <taxon>Actinomycetota</taxon>
        <taxon>Actinomycetes</taxon>
        <taxon>Micrococcales</taxon>
        <taxon>Microbacteriaceae</taxon>
        <taxon>Agromyces</taxon>
    </lineage>
</organism>
<feature type="region of interest" description="Disordered" evidence="1">
    <location>
        <begin position="95"/>
        <end position="119"/>
    </location>
</feature>
<name>A0ABP4WNZ1_9MICO</name>
<evidence type="ECO:0000313" key="5">
    <source>
        <dbReference type="Proteomes" id="UP001500506"/>
    </source>
</evidence>
<protein>
    <recommendedName>
        <fullName evidence="3">PKD domain-containing protein</fullName>
    </recommendedName>
</protein>
<dbReference type="PROSITE" id="PS50093">
    <property type="entry name" value="PKD"/>
    <property type="match status" value="1"/>
</dbReference>
<keyword evidence="2" id="KW-0732">Signal</keyword>
<dbReference type="InterPro" id="IPR013783">
    <property type="entry name" value="Ig-like_fold"/>
</dbReference>